<evidence type="ECO:0000313" key="8">
    <source>
        <dbReference type="EMBL" id="OOZ36696.1"/>
    </source>
</evidence>
<keyword evidence="5" id="KW-0472">Membrane</keyword>
<dbReference type="Gene3D" id="1.10.287.950">
    <property type="entry name" value="Methyl-accepting chemotaxis protein"/>
    <property type="match status" value="1"/>
</dbReference>
<dbReference type="OrthoDB" id="49457at2"/>
<proteinExistence type="inferred from homology"/>
<dbReference type="CDD" id="cd11386">
    <property type="entry name" value="MCP_signal"/>
    <property type="match status" value="1"/>
</dbReference>
<evidence type="ECO:0000256" key="2">
    <source>
        <dbReference type="ARBA" id="ARBA00023224"/>
    </source>
</evidence>
<reference evidence="8 9" key="1">
    <citation type="submission" date="2016-11" db="EMBL/GenBank/DDBJ databases">
        <title>Mixed transmission modes and dynamic genome evolution in an obligate animal-bacterial symbiosis.</title>
        <authorList>
            <person name="Russell S.L."/>
            <person name="Corbett-Detig R.B."/>
            <person name="Cavanaugh C.M."/>
        </authorList>
    </citation>
    <scope>NUCLEOTIDE SEQUENCE [LARGE SCALE GENOMIC DNA]</scope>
    <source>
        <strain evidence="8">Se-Cadez</strain>
    </source>
</reference>
<dbReference type="Pfam" id="PF00015">
    <property type="entry name" value="MCPsignal"/>
    <property type="match status" value="1"/>
</dbReference>
<dbReference type="GO" id="GO:0006935">
    <property type="term" value="P:chemotaxis"/>
    <property type="evidence" value="ECO:0007669"/>
    <property type="project" value="InterPro"/>
</dbReference>
<feature type="domain" description="Methyl-accepting transducer" evidence="6">
    <location>
        <begin position="261"/>
        <end position="499"/>
    </location>
</feature>
<dbReference type="GO" id="GO:0007165">
    <property type="term" value="P:signal transduction"/>
    <property type="evidence" value="ECO:0007669"/>
    <property type="project" value="UniProtKB-KW"/>
</dbReference>
<dbReference type="CDD" id="cd06225">
    <property type="entry name" value="HAMP"/>
    <property type="match status" value="1"/>
</dbReference>
<comment type="caution">
    <text evidence="8">The sequence shown here is derived from an EMBL/GenBank/DDBJ whole genome shotgun (WGS) entry which is preliminary data.</text>
</comment>
<evidence type="ECO:0000259" key="6">
    <source>
        <dbReference type="PROSITE" id="PS50111"/>
    </source>
</evidence>
<dbReference type="InterPro" id="IPR004089">
    <property type="entry name" value="MCPsignal_dom"/>
</dbReference>
<dbReference type="InterPro" id="IPR003660">
    <property type="entry name" value="HAMP_dom"/>
</dbReference>
<dbReference type="AlphaFoldDB" id="A0A1T2KVE1"/>
<evidence type="ECO:0000256" key="3">
    <source>
        <dbReference type="ARBA" id="ARBA00029447"/>
    </source>
</evidence>
<dbReference type="SMART" id="SM00283">
    <property type="entry name" value="MA"/>
    <property type="match status" value="1"/>
</dbReference>
<dbReference type="SMART" id="SM00304">
    <property type="entry name" value="HAMP"/>
    <property type="match status" value="1"/>
</dbReference>
<evidence type="ECO:0000313" key="9">
    <source>
        <dbReference type="Proteomes" id="UP000190896"/>
    </source>
</evidence>
<dbReference type="PROSITE" id="PS50885">
    <property type="entry name" value="HAMP"/>
    <property type="match status" value="1"/>
</dbReference>
<evidence type="ECO:0000256" key="4">
    <source>
        <dbReference type="PROSITE-ProRule" id="PRU00284"/>
    </source>
</evidence>
<name>A0A1T2KVE1_9GAMM</name>
<comment type="subcellular location">
    <subcellularLocation>
        <location evidence="1">Membrane</location>
    </subcellularLocation>
</comment>
<keyword evidence="5" id="KW-1133">Transmembrane helix</keyword>
<dbReference type="SUPFAM" id="SSF58104">
    <property type="entry name" value="Methyl-accepting chemotaxis protein (MCP) signaling domain"/>
    <property type="match status" value="1"/>
</dbReference>
<comment type="similarity">
    <text evidence="3">Belongs to the methyl-accepting chemotaxis (MCP) protein family.</text>
</comment>
<sequence length="538" mass="59012">MAGRLSLSLKFYLLLFVLILLGFVYLTLTPMSADFKEYRSHVEKREILLMGLRKNFGYGGAIHNFKNLVLRGEEKYFARLKKNQEISRTLFAEYRELAGLSQEEMEALGHIEKVFESYFDMVPVAQEMHASGKTPRMIDKVVKIDDTPAIRGFEVLEQHYRKLTMQEADELDQEIGSAVQWMIMITAIGGLLIIVLIQLTRLSVIRPVESAVDAMQEIAQGDGDLTRRWDTNADLEIARFSEAFNLFVSKVEGLVSEVIRSVNAMDAAAKKLVELAESTDSGASHQQAEIEHAAKAVSDLATTARQLAVSAGETAGSTREADHQATEGVDVVQNSITSVQALAQEINDGAEVTRELHSESQNIGTVLDVIRSIAEQTNLLALNAAIEAARAGEQGRGFAVVADEVRSLAQRTQESTEEIQDMVIRLQDRASAAVATMEQGCMQAGEGAELAAGAGRSLHSITSTVTVSDISLKSSEIADAAINQSEVCEAVNRNISEVADEARRTSETARETSQISSEIVEIARELHELLSQFHIRNT</sequence>
<gene>
    <name evidence="8" type="ORF">BOW51_05975</name>
</gene>
<dbReference type="PANTHER" id="PTHR32089">
    <property type="entry name" value="METHYL-ACCEPTING CHEMOTAXIS PROTEIN MCPB"/>
    <property type="match status" value="1"/>
</dbReference>
<dbReference type="EMBL" id="MPRJ01000029">
    <property type="protein sequence ID" value="OOZ36696.1"/>
    <property type="molecule type" value="Genomic_DNA"/>
</dbReference>
<dbReference type="PRINTS" id="PR00260">
    <property type="entry name" value="CHEMTRNSDUCR"/>
</dbReference>
<dbReference type="GO" id="GO:0004888">
    <property type="term" value="F:transmembrane signaling receptor activity"/>
    <property type="evidence" value="ECO:0007669"/>
    <property type="project" value="InterPro"/>
</dbReference>
<keyword evidence="2 4" id="KW-0807">Transducer</keyword>
<dbReference type="InterPro" id="IPR004090">
    <property type="entry name" value="Chemotax_Me-accpt_rcpt"/>
</dbReference>
<evidence type="ECO:0000259" key="7">
    <source>
        <dbReference type="PROSITE" id="PS50885"/>
    </source>
</evidence>
<protein>
    <recommendedName>
        <fullName evidence="10">Methyl-accepting chemotaxis protein</fullName>
    </recommendedName>
</protein>
<dbReference type="PANTHER" id="PTHR32089:SF112">
    <property type="entry name" value="LYSOZYME-LIKE PROTEIN-RELATED"/>
    <property type="match status" value="1"/>
</dbReference>
<dbReference type="GO" id="GO:0016020">
    <property type="term" value="C:membrane"/>
    <property type="evidence" value="ECO:0007669"/>
    <property type="project" value="UniProtKB-SubCell"/>
</dbReference>
<feature type="transmembrane region" description="Helical" evidence="5">
    <location>
        <begin position="12"/>
        <end position="33"/>
    </location>
</feature>
<evidence type="ECO:0008006" key="10">
    <source>
        <dbReference type="Google" id="ProtNLM"/>
    </source>
</evidence>
<evidence type="ECO:0000256" key="1">
    <source>
        <dbReference type="ARBA" id="ARBA00004370"/>
    </source>
</evidence>
<organism evidence="8 9">
    <name type="scientific">Solemya velesiana gill symbiont</name>
    <dbReference type="NCBI Taxonomy" id="1918948"/>
    <lineage>
        <taxon>Bacteria</taxon>
        <taxon>Pseudomonadati</taxon>
        <taxon>Pseudomonadota</taxon>
        <taxon>Gammaproteobacteria</taxon>
        <taxon>sulfur-oxidizing symbionts</taxon>
    </lineage>
</organism>
<evidence type="ECO:0000256" key="5">
    <source>
        <dbReference type="SAM" id="Phobius"/>
    </source>
</evidence>
<dbReference type="Proteomes" id="UP000190896">
    <property type="component" value="Unassembled WGS sequence"/>
</dbReference>
<feature type="domain" description="HAMP" evidence="7">
    <location>
        <begin position="202"/>
        <end position="256"/>
    </location>
</feature>
<keyword evidence="9" id="KW-1185">Reference proteome</keyword>
<accession>A0A1T2KVE1</accession>
<dbReference type="FunFam" id="1.10.287.950:FF:000001">
    <property type="entry name" value="Methyl-accepting chemotaxis sensory transducer"/>
    <property type="match status" value="1"/>
</dbReference>
<keyword evidence="5" id="KW-0812">Transmembrane</keyword>
<dbReference type="PROSITE" id="PS50111">
    <property type="entry name" value="CHEMOTAXIS_TRANSDUC_2"/>
    <property type="match status" value="1"/>
</dbReference>